<dbReference type="PROSITE" id="PS51724">
    <property type="entry name" value="SPOR"/>
    <property type="match status" value="1"/>
</dbReference>
<evidence type="ECO:0000259" key="2">
    <source>
        <dbReference type="PROSITE" id="PS51724"/>
    </source>
</evidence>
<name>A0A918MGQ0_9RHOB</name>
<dbReference type="GO" id="GO:0042834">
    <property type="term" value="F:peptidoglycan binding"/>
    <property type="evidence" value="ECO:0007669"/>
    <property type="project" value="InterPro"/>
</dbReference>
<reference evidence="3" key="2">
    <citation type="submission" date="2020-09" db="EMBL/GenBank/DDBJ databases">
        <authorList>
            <person name="Sun Q."/>
            <person name="Kim S."/>
        </authorList>
    </citation>
    <scope>NUCLEOTIDE SEQUENCE</scope>
    <source>
        <strain evidence="3">KCTC 23714</strain>
    </source>
</reference>
<dbReference type="EMBL" id="BMYQ01000001">
    <property type="protein sequence ID" value="GGW22574.1"/>
    <property type="molecule type" value="Genomic_DNA"/>
</dbReference>
<evidence type="ECO:0000313" key="4">
    <source>
        <dbReference type="Proteomes" id="UP000628984"/>
    </source>
</evidence>
<dbReference type="SUPFAM" id="SSF110997">
    <property type="entry name" value="Sporulation related repeat"/>
    <property type="match status" value="1"/>
</dbReference>
<proteinExistence type="predicted"/>
<sequence>MVPRREIQANRAGYHTPDTLGQQDMAEVDYDPHTHGYDPVYGAAPAPHSRKWVNVAGALVSVAMLLGAGVWGYRIAVRDVMGIPVIKAMEGPMRVAPENPGGTVTAHQGLSVNDVAAVGVATPLPEEIVLAPRPLDLSDEDVAGLAPEPPPELVAPVAPAAQPPVQPLLATPSAEDAGQMDPLTSVAPLAEADPPAEGEALVLAEPVTVPDAAAAPEFTPPPVVPGGVGASLRPMPRPATIAPPAPSPDAIATAIAAATKEIDASTLPSGTRLVQFGAYDSADQARTEWDKIVGRYGELFADKGRVIQSAESGGRTFYRLRAQGFSDEADARRFCAAITAEGAECIPVTLR</sequence>
<accession>A0A918MGQ0</accession>
<organism evidence="3 4">
    <name type="scientific">Gemmobacter lanyuensis</name>
    <dbReference type="NCBI Taxonomy" id="1054497"/>
    <lineage>
        <taxon>Bacteria</taxon>
        <taxon>Pseudomonadati</taxon>
        <taxon>Pseudomonadota</taxon>
        <taxon>Alphaproteobacteria</taxon>
        <taxon>Rhodobacterales</taxon>
        <taxon>Paracoccaceae</taxon>
        <taxon>Gemmobacter</taxon>
    </lineage>
</organism>
<keyword evidence="1" id="KW-0812">Transmembrane</keyword>
<protein>
    <submittedName>
        <fullName evidence="3">Sporulation protein</fullName>
    </submittedName>
</protein>
<dbReference type="Gene3D" id="3.30.70.1070">
    <property type="entry name" value="Sporulation related repeat"/>
    <property type="match status" value="1"/>
</dbReference>
<comment type="caution">
    <text evidence="3">The sequence shown here is derived from an EMBL/GenBank/DDBJ whole genome shotgun (WGS) entry which is preliminary data.</text>
</comment>
<dbReference type="Pfam" id="PF05036">
    <property type="entry name" value="SPOR"/>
    <property type="match status" value="1"/>
</dbReference>
<keyword evidence="4" id="KW-1185">Reference proteome</keyword>
<keyword evidence="1" id="KW-1133">Transmembrane helix</keyword>
<reference evidence="3" key="1">
    <citation type="journal article" date="2014" name="Int. J. Syst. Evol. Microbiol.">
        <title>Complete genome sequence of Corynebacterium casei LMG S-19264T (=DSM 44701T), isolated from a smear-ripened cheese.</title>
        <authorList>
            <consortium name="US DOE Joint Genome Institute (JGI-PGF)"/>
            <person name="Walter F."/>
            <person name="Albersmeier A."/>
            <person name="Kalinowski J."/>
            <person name="Ruckert C."/>
        </authorList>
    </citation>
    <scope>NUCLEOTIDE SEQUENCE</scope>
    <source>
        <strain evidence="3">KCTC 23714</strain>
    </source>
</reference>
<evidence type="ECO:0000256" key="1">
    <source>
        <dbReference type="SAM" id="Phobius"/>
    </source>
</evidence>
<dbReference type="Proteomes" id="UP000628984">
    <property type="component" value="Unassembled WGS sequence"/>
</dbReference>
<evidence type="ECO:0000313" key="3">
    <source>
        <dbReference type="EMBL" id="GGW22574.1"/>
    </source>
</evidence>
<dbReference type="InterPro" id="IPR007730">
    <property type="entry name" value="SPOR-like_dom"/>
</dbReference>
<dbReference type="InterPro" id="IPR036680">
    <property type="entry name" value="SPOR-like_sf"/>
</dbReference>
<feature type="transmembrane region" description="Helical" evidence="1">
    <location>
        <begin position="52"/>
        <end position="73"/>
    </location>
</feature>
<gene>
    <name evidence="3" type="ORF">GCM10011452_06270</name>
</gene>
<feature type="domain" description="SPOR" evidence="2">
    <location>
        <begin position="266"/>
        <end position="351"/>
    </location>
</feature>
<keyword evidence="1" id="KW-0472">Membrane</keyword>
<dbReference type="RefSeq" id="WP_229804003.1">
    <property type="nucleotide sequence ID" value="NZ_BMYQ01000001.1"/>
</dbReference>
<dbReference type="AlphaFoldDB" id="A0A918MGQ0"/>